<gene>
    <name evidence="1" type="ORF">MLD38_001040</name>
</gene>
<accession>A0ACB9SBW4</accession>
<evidence type="ECO:0000313" key="1">
    <source>
        <dbReference type="EMBL" id="KAI4388737.1"/>
    </source>
</evidence>
<dbReference type="EMBL" id="CM042880">
    <property type="protein sequence ID" value="KAI4388737.1"/>
    <property type="molecule type" value="Genomic_DNA"/>
</dbReference>
<dbReference type="Proteomes" id="UP001057402">
    <property type="component" value="Chromosome 1"/>
</dbReference>
<keyword evidence="2" id="KW-1185">Reference proteome</keyword>
<proteinExistence type="predicted"/>
<organism evidence="1 2">
    <name type="scientific">Melastoma candidum</name>
    <dbReference type="NCBI Taxonomy" id="119954"/>
    <lineage>
        <taxon>Eukaryota</taxon>
        <taxon>Viridiplantae</taxon>
        <taxon>Streptophyta</taxon>
        <taxon>Embryophyta</taxon>
        <taxon>Tracheophyta</taxon>
        <taxon>Spermatophyta</taxon>
        <taxon>Magnoliopsida</taxon>
        <taxon>eudicotyledons</taxon>
        <taxon>Gunneridae</taxon>
        <taxon>Pentapetalae</taxon>
        <taxon>rosids</taxon>
        <taxon>malvids</taxon>
        <taxon>Myrtales</taxon>
        <taxon>Melastomataceae</taxon>
        <taxon>Melastomatoideae</taxon>
        <taxon>Melastomateae</taxon>
        <taxon>Melastoma</taxon>
    </lineage>
</organism>
<comment type="caution">
    <text evidence="1">The sequence shown here is derived from an EMBL/GenBank/DDBJ whole genome shotgun (WGS) entry which is preliminary data.</text>
</comment>
<sequence length="160" mass="17897">MPPDQYLRNRCASTVELKLKPNCGLLSWLPVLSALLLLLFLLFFYLYCLRSRGGERPLQLGPPPLPIPTADAEVGLKKELREMLPVLIYSKSFSVNDTQCSVCLGDYNAEDRLQQIPACGHAFHMECIDLWLCSHTTCPLCRVSLLAIPIYEDAATDVSI</sequence>
<evidence type="ECO:0000313" key="2">
    <source>
        <dbReference type="Proteomes" id="UP001057402"/>
    </source>
</evidence>
<name>A0ACB9SBW4_9MYRT</name>
<protein>
    <submittedName>
        <fullName evidence="1">Uncharacterized protein</fullName>
    </submittedName>
</protein>
<reference evidence="2" key="1">
    <citation type="journal article" date="2023" name="Front. Plant Sci.">
        <title>Chromosomal-level genome assembly of Melastoma candidum provides insights into trichome evolution.</title>
        <authorList>
            <person name="Zhong Y."/>
            <person name="Wu W."/>
            <person name="Sun C."/>
            <person name="Zou P."/>
            <person name="Liu Y."/>
            <person name="Dai S."/>
            <person name="Zhou R."/>
        </authorList>
    </citation>
    <scope>NUCLEOTIDE SEQUENCE [LARGE SCALE GENOMIC DNA]</scope>
</reference>